<dbReference type="KEGG" id="cuo:CUROG_05245"/>
<gene>
    <name evidence="11 12" type="primary">aroK</name>
    <name evidence="12" type="ORF">CUROG_05245</name>
</gene>
<evidence type="ECO:0000256" key="9">
    <source>
        <dbReference type="ARBA" id="ARBA00023141"/>
    </source>
</evidence>
<dbReference type="AlphaFoldDB" id="A0A5J6ZC51"/>
<comment type="cofactor">
    <cofactor evidence="11">
        <name>Mg(2+)</name>
        <dbReference type="ChEBI" id="CHEBI:18420"/>
    </cofactor>
    <text evidence="11">Binds 1 Mg(2+) ion per subunit.</text>
</comment>
<feature type="binding site" evidence="11">
    <location>
        <position position="116"/>
    </location>
    <ligand>
        <name>ATP</name>
        <dbReference type="ChEBI" id="CHEBI:30616"/>
    </ligand>
</feature>
<dbReference type="EMBL" id="CP045032">
    <property type="protein sequence ID" value="QFQ02420.1"/>
    <property type="molecule type" value="Genomic_DNA"/>
</dbReference>
<evidence type="ECO:0000256" key="10">
    <source>
        <dbReference type="ARBA" id="ARBA00048567"/>
    </source>
</evidence>
<reference evidence="13" key="1">
    <citation type="submission" date="2019-10" db="EMBL/GenBank/DDBJ databases">
        <title>Complete genome sequence of Corynebacterium urogenitalis DSM 108747, isolated from the genital tract of a cow.</title>
        <authorList>
            <person name="Ruckert C."/>
            <person name="Ballas P."/>
            <person name="Wagener K."/>
            <person name="Drillich M."/>
            <person name="Kaempfer P."/>
            <person name="Busse H.-J."/>
            <person name="Ehling-Schulz M."/>
        </authorList>
    </citation>
    <scope>NUCLEOTIDE SEQUENCE [LARGE SCALE GENOMIC DNA]</scope>
    <source>
        <strain evidence="13">LMM 1652</strain>
    </source>
</reference>
<dbReference type="Proteomes" id="UP000326711">
    <property type="component" value="Chromosome"/>
</dbReference>
<feature type="binding site" evidence="11">
    <location>
        <position position="58"/>
    </location>
    <ligand>
        <name>substrate</name>
    </ligand>
</feature>
<keyword evidence="11" id="KW-0479">Metal-binding</keyword>
<name>A0A5J6ZC51_9CORY</name>
<dbReference type="GO" id="GO:0005524">
    <property type="term" value="F:ATP binding"/>
    <property type="evidence" value="ECO:0007669"/>
    <property type="project" value="UniProtKB-UniRule"/>
</dbReference>
<feature type="binding site" evidence="11">
    <location>
        <begin position="12"/>
        <end position="17"/>
    </location>
    <ligand>
        <name>ATP</name>
        <dbReference type="ChEBI" id="CHEBI:30616"/>
    </ligand>
</feature>
<dbReference type="InterPro" id="IPR023000">
    <property type="entry name" value="Shikimate_kinase_CS"/>
</dbReference>
<dbReference type="GO" id="GO:0004765">
    <property type="term" value="F:shikimate kinase activity"/>
    <property type="evidence" value="ECO:0007669"/>
    <property type="project" value="UniProtKB-UniRule"/>
</dbReference>
<comment type="catalytic activity">
    <reaction evidence="10 11">
        <text>shikimate + ATP = 3-phosphoshikimate + ADP + H(+)</text>
        <dbReference type="Rhea" id="RHEA:13121"/>
        <dbReference type="ChEBI" id="CHEBI:15378"/>
        <dbReference type="ChEBI" id="CHEBI:30616"/>
        <dbReference type="ChEBI" id="CHEBI:36208"/>
        <dbReference type="ChEBI" id="CHEBI:145989"/>
        <dbReference type="ChEBI" id="CHEBI:456216"/>
        <dbReference type="EC" id="2.7.1.71"/>
    </reaction>
</comment>
<evidence type="ECO:0000256" key="3">
    <source>
        <dbReference type="ARBA" id="ARBA00012154"/>
    </source>
</evidence>
<evidence type="ECO:0000313" key="13">
    <source>
        <dbReference type="Proteomes" id="UP000326711"/>
    </source>
</evidence>
<dbReference type="CDD" id="cd00464">
    <property type="entry name" value="SK"/>
    <property type="match status" value="1"/>
</dbReference>
<keyword evidence="4 11" id="KW-0028">Amino-acid biosynthesis</keyword>
<evidence type="ECO:0000256" key="2">
    <source>
        <dbReference type="ARBA" id="ARBA00006997"/>
    </source>
</evidence>
<sequence>MSPRVVLVGLPGSGKTTIGKRLANALATSLVDTDHMIEETYGKACGEVFSELGEEIFREVEAAAVAKALCTDGIVSLGGGAVVTEANREALKSQRVVYLHVSAEEGVRRTSGSTARPLLNISDPAARYAELIEQRSAFYEEVATLQVYSDGKEPQRVVTDILQYIEDDTLG</sequence>
<dbReference type="Pfam" id="PF01202">
    <property type="entry name" value="SKI"/>
    <property type="match status" value="1"/>
</dbReference>
<feature type="binding site" evidence="11">
    <location>
        <position position="34"/>
    </location>
    <ligand>
        <name>substrate</name>
    </ligand>
</feature>
<dbReference type="Gene3D" id="3.40.50.300">
    <property type="entry name" value="P-loop containing nucleotide triphosphate hydrolases"/>
    <property type="match status" value="1"/>
</dbReference>
<dbReference type="GO" id="GO:0000287">
    <property type="term" value="F:magnesium ion binding"/>
    <property type="evidence" value="ECO:0007669"/>
    <property type="project" value="UniProtKB-UniRule"/>
</dbReference>
<evidence type="ECO:0000256" key="6">
    <source>
        <dbReference type="ARBA" id="ARBA00022741"/>
    </source>
</evidence>
<organism evidence="12 13">
    <name type="scientific">Corynebacterium urogenitale</name>
    <dbReference type="NCBI Taxonomy" id="2487892"/>
    <lineage>
        <taxon>Bacteria</taxon>
        <taxon>Bacillati</taxon>
        <taxon>Actinomycetota</taxon>
        <taxon>Actinomycetes</taxon>
        <taxon>Mycobacteriales</taxon>
        <taxon>Corynebacteriaceae</taxon>
        <taxon>Corynebacterium</taxon>
    </lineage>
</organism>
<evidence type="ECO:0000256" key="5">
    <source>
        <dbReference type="ARBA" id="ARBA00022679"/>
    </source>
</evidence>
<dbReference type="PANTHER" id="PTHR21087">
    <property type="entry name" value="SHIKIMATE KINASE"/>
    <property type="match status" value="1"/>
</dbReference>
<dbReference type="HAMAP" id="MF_00109">
    <property type="entry name" value="Shikimate_kinase"/>
    <property type="match status" value="1"/>
</dbReference>
<comment type="pathway">
    <text evidence="1 11">Metabolic intermediate biosynthesis; chorismate biosynthesis; chorismate from D-erythrose 4-phosphate and phosphoenolpyruvate: step 5/7.</text>
</comment>
<dbReference type="PANTHER" id="PTHR21087:SF16">
    <property type="entry name" value="SHIKIMATE KINASE 1, CHLOROPLASTIC"/>
    <property type="match status" value="1"/>
</dbReference>
<dbReference type="RefSeq" id="WP_151902784.1">
    <property type="nucleotide sequence ID" value="NZ_CP045032.1"/>
</dbReference>
<keyword evidence="6 11" id="KW-0547">Nucleotide-binding</keyword>
<accession>A0A5J6ZC51</accession>
<comment type="subcellular location">
    <subcellularLocation>
        <location evidence="11">Cytoplasm</location>
    </subcellularLocation>
</comment>
<feature type="binding site" evidence="11">
    <location>
        <position position="79"/>
    </location>
    <ligand>
        <name>substrate</name>
    </ligand>
</feature>
<comment type="similarity">
    <text evidence="2 11">Belongs to the shikimate kinase family.</text>
</comment>
<evidence type="ECO:0000256" key="1">
    <source>
        <dbReference type="ARBA" id="ARBA00004842"/>
    </source>
</evidence>
<dbReference type="GO" id="GO:0009073">
    <property type="term" value="P:aromatic amino acid family biosynthetic process"/>
    <property type="evidence" value="ECO:0007669"/>
    <property type="project" value="UniProtKB-KW"/>
</dbReference>
<dbReference type="UniPathway" id="UPA00053">
    <property type="reaction ID" value="UER00088"/>
</dbReference>
<dbReference type="PRINTS" id="PR01100">
    <property type="entry name" value="SHIKIMTKNASE"/>
</dbReference>
<dbReference type="SUPFAM" id="SSF52540">
    <property type="entry name" value="P-loop containing nucleoside triphosphate hydrolases"/>
    <property type="match status" value="1"/>
</dbReference>
<keyword evidence="8 11" id="KW-0067">ATP-binding</keyword>
<protein>
    <recommendedName>
        <fullName evidence="3 11">Shikimate kinase</fullName>
        <shortName evidence="11">SK</shortName>
        <ecNumber evidence="3 11">2.7.1.71</ecNumber>
    </recommendedName>
</protein>
<keyword evidence="11" id="KW-0460">Magnesium</keyword>
<comment type="subunit">
    <text evidence="11">Monomer.</text>
</comment>
<dbReference type="GO" id="GO:0005829">
    <property type="term" value="C:cytosol"/>
    <property type="evidence" value="ECO:0007669"/>
    <property type="project" value="TreeGrafter"/>
</dbReference>
<keyword evidence="11" id="KW-0963">Cytoplasm</keyword>
<dbReference type="InterPro" id="IPR031322">
    <property type="entry name" value="Shikimate/glucono_kinase"/>
</dbReference>
<evidence type="ECO:0000256" key="8">
    <source>
        <dbReference type="ARBA" id="ARBA00022840"/>
    </source>
</evidence>
<keyword evidence="13" id="KW-1185">Reference proteome</keyword>
<evidence type="ECO:0000313" key="12">
    <source>
        <dbReference type="EMBL" id="QFQ02420.1"/>
    </source>
</evidence>
<feature type="binding site" evidence="11">
    <location>
        <position position="135"/>
    </location>
    <ligand>
        <name>substrate</name>
    </ligand>
</feature>
<dbReference type="GO" id="GO:0009423">
    <property type="term" value="P:chorismate biosynthetic process"/>
    <property type="evidence" value="ECO:0007669"/>
    <property type="project" value="UniProtKB-UniRule"/>
</dbReference>
<evidence type="ECO:0000256" key="11">
    <source>
        <dbReference type="HAMAP-Rule" id="MF_00109"/>
    </source>
</evidence>
<evidence type="ECO:0000256" key="4">
    <source>
        <dbReference type="ARBA" id="ARBA00022605"/>
    </source>
</evidence>
<proteinExistence type="inferred from homology"/>
<dbReference type="EC" id="2.7.1.71" evidence="3 11"/>
<dbReference type="GO" id="GO:0008652">
    <property type="term" value="P:amino acid biosynthetic process"/>
    <property type="evidence" value="ECO:0007669"/>
    <property type="project" value="UniProtKB-KW"/>
</dbReference>
<feature type="binding site" evidence="11">
    <location>
        <position position="16"/>
    </location>
    <ligand>
        <name>Mg(2+)</name>
        <dbReference type="ChEBI" id="CHEBI:18420"/>
    </ligand>
</feature>
<keyword evidence="7 11" id="KW-0418">Kinase</keyword>
<comment type="caution">
    <text evidence="11">Lacks conserved residue(s) required for the propagation of feature annotation.</text>
</comment>
<dbReference type="InterPro" id="IPR027417">
    <property type="entry name" value="P-loop_NTPase"/>
</dbReference>
<keyword evidence="9 11" id="KW-0057">Aromatic amino acid biosynthesis</keyword>
<comment type="function">
    <text evidence="11">Catalyzes the specific phosphorylation of the 3-hydroxyl group of shikimic acid using ATP as a cosubstrate.</text>
</comment>
<dbReference type="InterPro" id="IPR000623">
    <property type="entry name" value="Shikimate_kinase/TSH1"/>
</dbReference>
<evidence type="ECO:0000256" key="7">
    <source>
        <dbReference type="ARBA" id="ARBA00022777"/>
    </source>
</evidence>
<keyword evidence="5 11" id="KW-0808">Transferase</keyword>
<dbReference type="OrthoDB" id="9800332at2"/>
<dbReference type="PROSITE" id="PS01128">
    <property type="entry name" value="SHIKIMATE_KINASE"/>
    <property type="match status" value="1"/>
</dbReference>